<evidence type="ECO:0000313" key="3">
    <source>
        <dbReference type="EMBL" id="KAJ6680767.1"/>
    </source>
</evidence>
<feature type="compositionally biased region" description="Basic and acidic residues" evidence="1">
    <location>
        <begin position="1"/>
        <end position="22"/>
    </location>
</feature>
<feature type="region of interest" description="Disordered" evidence="1">
    <location>
        <begin position="408"/>
        <end position="553"/>
    </location>
</feature>
<dbReference type="Proteomes" id="UP001151532">
    <property type="component" value="Chromosome 14"/>
</dbReference>
<comment type="caution">
    <text evidence="3">The sequence shown here is derived from an EMBL/GenBank/DDBJ whole genome shotgun (WGS) entry which is preliminary data.</text>
</comment>
<organism evidence="3 4">
    <name type="scientific">Salix purpurea</name>
    <name type="common">Purple osier willow</name>
    <dbReference type="NCBI Taxonomy" id="77065"/>
    <lineage>
        <taxon>Eukaryota</taxon>
        <taxon>Viridiplantae</taxon>
        <taxon>Streptophyta</taxon>
        <taxon>Embryophyta</taxon>
        <taxon>Tracheophyta</taxon>
        <taxon>Spermatophyta</taxon>
        <taxon>Magnoliopsida</taxon>
        <taxon>eudicotyledons</taxon>
        <taxon>Gunneridae</taxon>
        <taxon>Pentapetalae</taxon>
        <taxon>rosids</taxon>
        <taxon>fabids</taxon>
        <taxon>Malpighiales</taxon>
        <taxon>Salicaceae</taxon>
        <taxon>Saliceae</taxon>
        <taxon>Salix</taxon>
    </lineage>
</organism>
<feature type="compositionally biased region" description="Polar residues" evidence="1">
    <location>
        <begin position="56"/>
        <end position="77"/>
    </location>
</feature>
<dbReference type="PANTHER" id="PTHR34282:SF1">
    <property type="entry name" value="DUF3741 DOMAIN-CONTAINING PROTEIN"/>
    <property type="match status" value="1"/>
</dbReference>
<proteinExistence type="predicted"/>
<feature type="compositionally biased region" description="Polar residues" evidence="1">
    <location>
        <begin position="443"/>
        <end position="456"/>
    </location>
</feature>
<name>A0A9Q0P398_SALPP</name>
<reference evidence="3" key="1">
    <citation type="submission" date="2022-11" db="EMBL/GenBank/DDBJ databases">
        <authorList>
            <person name="Hyden B.L."/>
            <person name="Feng K."/>
            <person name="Yates T."/>
            <person name="Jawdy S."/>
            <person name="Smart L.B."/>
            <person name="Muchero W."/>
        </authorList>
    </citation>
    <scope>NUCLEOTIDE SEQUENCE</scope>
    <source>
        <tissue evidence="3">Shoot tip</tissue>
    </source>
</reference>
<feature type="domain" description="DUF3741" evidence="2">
    <location>
        <begin position="310"/>
        <end position="330"/>
    </location>
</feature>
<feature type="region of interest" description="Disordered" evidence="1">
    <location>
        <begin position="1"/>
        <end position="80"/>
    </location>
</feature>
<feature type="compositionally biased region" description="Basic and acidic residues" evidence="1">
    <location>
        <begin position="330"/>
        <end position="368"/>
    </location>
</feature>
<protein>
    <recommendedName>
        <fullName evidence="2">DUF3741 domain-containing protein</fullName>
    </recommendedName>
</protein>
<feature type="compositionally biased region" description="Basic and acidic residues" evidence="1">
    <location>
        <begin position="457"/>
        <end position="490"/>
    </location>
</feature>
<dbReference type="InterPro" id="IPR032795">
    <property type="entry name" value="DUF3741-assoc"/>
</dbReference>
<feature type="compositionally biased region" description="Basic and acidic residues" evidence="1">
    <location>
        <begin position="411"/>
        <end position="429"/>
    </location>
</feature>
<dbReference type="PANTHER" id="PTHR34282">
    <property type="entry name" value="OS01G0228800 PROTEIN-RELATED"/>
    <property type="match status" value="1"/>
</dbReference>
<dbReference type="AlphaFoldDB" id="A0A9Q0P398"/>
<keyword evidence="4" id="KW-1185">Reference proteome</keyword>
<dbReference type="OrthoDB" id="761625at2759"/>
<feature type="region of interest" description="Disordered" evidence="1">
    <location>
        <begin position="324"/>
        <end position="385"/>
    </location>
</feature>
<reference evidence="3" key="2">
    <citation type="journal article" date="2023" name="Int. J. Mol. Sci.">
        <title>De Novo Assembly and Annotation of 11 Diverse Shrub Willow (Salix) Genomes Reveals Novel Gene Organization in Sex-Linked Regions.</title>
        <authorList>
            <person name="Hyden B."/>
            <person name="Feng K."/>
            <person name="Yates T.B."/>
            <person name="Jawdy S."/>
            <person name="Cereghino C."/>
            <person name="Smart L.B."/>
            <person name="Muchero W."/>
        </authorList>
    </citation>
    <scope>NUCLEOTIDE SEQUENCE</scope>
    <source>
        <tissue evidence="3">Shoot tip</tissue>
    </source>
</reference>
<dbReference type="EMBL" id="JAPFFK010000020">
    <property type="protein sequence ID" value="KAJ6680767.1"/>
    <property type="molecule type" value="Genomic_DNA"/>
</dbReference>
<evidence type="ECO:0000313" key="4">
    <source>
        <dbReference type="Proteomes" id="UP001151532"/>
    </source>
</evidence>
<gene>
    <name evidence="3" type="ORF">OIU79_020291</name>
</gene>
<feature type="compositionally biased region" description="Basic and acidic residues" evidence="1">
    <location>
        <begin position="504"/>
        <end position="521"/>
    </location>
</feature>
<sequence length="566" mass="63814">MAKRSDFAQKLLDDLRSRKERMAVSQSSKGSKSAAPDVYSYSKQTHRGGSRDMKTNRSNGIRSGSVHSRTGGSSKSLSIGEASTEIVPFGRGRGSEQIGDLSMALAFALESGGKLRRMDSSGNSSVLGFLHQIGRRPLEVSKMEVSGMERHHSSSNRFPTLSHLHIKEISKGAQKLNQILRACSNGLNFESYSIEVGKELLKEAMDLEESLRMLVNLQKASEYMICPQRKSRITLLDEDEDDDDTPTRTAEHNQLALPRFSFDKPSKYSHCIQRVEMTDLRQRIMALTYSSEAASFNHDKHNLSTSNPEKARIPNVIAKLMGLEEVPENADSKHTKKESSSKQKTERNGTNRSAERSSTRERSTKDAENPVPTVRKQKQMQPNQNKMLQDPKHALQAKKNLPNHHASFEMTMHDGKKPEKEMDGTKPERGSNIAYEKMERHQSNAIQMKQSTGTRKNVQDKEREQDNTKSREQKGKEQGETRKLIRKHELQQTGSEAANTLEGQTEHNARMLRIEKRDENWRLSNDQPNPSNDPSVPTGSHIPKLSATRHEVSCGRMADCWAEDSR</sequence>
<evidence type="ECO:0000259" key="2">
    <source>
        <dbReference type="Pfam" id="PF14383"/>
    </source>
</evidence>
<feature type="compositionally biased region" description="Polar residues" evidence="1">
    <location>
        <begin position="491"/>
        <end position="503"/>
    </location>
</feature>
<feature type="compositionally biased region" description="Polar residues" evidence="1">
    <location>
        <begin position="522"/>
        <end position="538"/>
    </location>
</feature>
<accession>A0A9Q0P398</accession>
<dbReference type="Pfam" id="PF14383">
    <property type="entry name" value="VARLMGL"/>
    <property type="match status" value="1"/>
</dbReference>
<evidence type="ECO:0000256" key="1">
    <source>
        <dbReference type="SAM" id="MobiDB-lite"/>
    </source>
</evidence>